<accession>A0ABP9LE95</accession>
<feature type="transmembrane region" description="Helical" evidence="1">
    <location>
        <begin position="247"/>
        <end position="267"/>
    </location>
</feature>
<dbReference type="PROSITE" id="PS50006">
    <property type="entry name" value="FHA_DOMAIN"/>
    <property type="match status" value="1"/>
</dbReference>
<keyword evidence="1" id="KW-0812">Transmembrane</keyword>
<gene>
    <name evidence="3" type="ORF">GCM10025759_17210</name>
</gene>
<keyword evidence="1" id="KW-0472">Membrane</keyword>
<evidence type="ECO:0000313" key="3">
    <source>
        <dbReference type="EMBL" id="GAA5074614.1"/>
    </source>
</evidence>
<dbReference type="Pfam" id="PF00498">
    <property type="entry name" value="FHA"/>
    <property type="match status" value="1"/>
</dbReference>
<dbReference type="SMART" id="SM00240">
    <property type="entry name" value="FHA"/>
    <property type="match status" value="1"/>
</dbReference>
<comment type="caution">
    <text evidence="3">The sequence shown here is derived from an EMBL/GenBank/DDBJ whole genome shotgun (WGS) entry which is preliminary data.</text>
</comment>
<dbReference type="EMBL" id="BAABKY010000002">
    <property type="protein sequence ID" value="GAA5074614.1"/>
    <property type="molecule type" value="Genomic_DNA"/>
</dbReference>
<reference evidence="4" key="1">
    <citation type="journal article" date="2019" name="Int. J. Syst. Evol. Microbiol.">
        <title>The Global Catalogue of Microorganisms (GCM) 10K type strain sequencing project: providing services to taxonomists for standard genome sequencing and annotation.</title>
        <authorList>
            <consortium name="The Broad Institute Genomics Platform"/>
            <consortium name="The Broad Institute Genome Sequencing Center for Infectious Disease"/>
            <person name="Wu L."/>
            <person name="Ma J."/>
        </authorList>
    </citation>
    <scope>NUCLEOTIDE SEQUENCE [LARGE SCALE GENOMIC DNA]</scope>
    <source>
        <strain evidence="4">JCM 19212</strain>
    </source>
</reference>
<organism evidence="3 4">
    <name type="scientific">Lysobacter panacisoli</name>
    <dbReference type="NCBI Taxonomy" id="1255263"/>
    <lineage>
        <taxon>Bacteria</taxon>
        <taxon>Pseudomonadati</taxon>
        <taxon>Pseudomonadota</taxon>
        <taxon>Gammaproteobacteria</taxon>
        <taxon>Lysobacterales</taxon>
        <taxon>Lysobacteraceae</taxon>
        <taxon>Lysobacter</taxon>
    </lineage>
</organism>
<dbReference type="Proteomes" id="UP001501083">
    <property type="component" value="Unassembled WGS sequence"/>
</dbReference>
<dbReference type="Gene3D" id="2.60.200.20">
    <property type="match status" value="1"/>
</dbReference>
<protein>
    <submittedName>
        <fullName evidence="3">FHA domain-containing protein</fullName>
    </submittedName>
</protein>
<dbReference type="SUPFAM" id="SSF49879">
    <property type="entry name" value="SMAD/FHA domain"/>
    <property type="match status" value="1"/>
</dbReference>
<dbReference type="InterPro" id="IPR000253">
    <property type="entry name" value="FHA_dom"/>
</dbReference>
<keyword evidence="4" id="KW-1185">Reference proteome</keyword>
<keyword evidence="1" id="KW-1133">Transmembrane helix</keyword>
<sequence>MRAVNALRLRFQNREHADLALSPGVHAIGYDRHGVLGEVATDAAVAQFCVDRRGVWLQVREGAPGLHVNGRPVKRMAMLRVGDAVFVDGTELVLLAGDPLPAPADYGFSGGTDTRMLLRGVGGPHHGRSFTLDKPRTVGRAGESDIRINEPSFAERHARLEAHADGVVLRDLGSVEGSLVNGRPVRHALLQPGDQVVFGSQHRFIVEAPVPRAGASETAAPAPKRVPVVEETRTPSTLPQSVRRMPWLLLAALLIAAALSLLLLYGAR</sequence>
<dbReference type="CDD" id="cd00060">
    <property type="entry name" value="FHA"/>
    <property type="match status" value="1"/>
</dbReference>
<evidence type="ECO:0000256" key="1">
    <source>
        <dbReference type="SAM" id="Phobius"/>
    </source>
</evidence>
<dbReference type="InterPro" id="IPR008984">
    <property type="entry name" value="SMAD_FHA_dom_sf"/>
</dbReference>
<evidence type="ECO:0000259" key="2">
    <source>
        <dbReference type="PROSITE" id="PS50006"/>
    </source>
</evidence>
<evidence type="ECO:0000313" key="4">
    <source>
        <dbReference type="Proteomes" id="UP001501083"/>
    </source>
</evidence>
<proteinExistence type="predicted"/>
<name>A0ABP9LE95_9GAMM</name>
<feature type="domain" description="FHA" evidence="2">
    <location>
        <begin position="136"/>
        <end position="185"/>
    </location>
</feature>